<feature type="transmembrane region" description="Helical" evidence="9">
    <location>
        <begin position="97"/>
        <end position="114"/>
    </location>
</feature>
<evidence type="ECO:0000256" key="1">
    <source>
        <dbReference type="ARBA" id="ARBA00004651"/>
    </source>
</evidence>
<gene>
    <name evidence="10" type="ORF">OSTQU699_LOCUS4674</name>
</gene>
<protein>
    <recommendedName>
        <fullName evidence="12">Bestrophin/UPF0187</fullName>
    </recommendedName>
</protein>
<dbReference type="Pfam" id="PF25539">
    <property type="entry name" value="Bestrophin_2"/>
    <property type="match status" value="1"/>
</dbReference>
<evidence type="ECO:0000256" key="2">
    <source>
        <dbReference type="ARBA" id="ARBA00022448"/>
    </source>
</evidence>
<keyword evidence="2" id="KW-0813">Transport</keyword>
<keyword evidence="4 9" id="KW-0812">Transmembrane</keyword>
<feature type="transmembrane region" description="Helical" evidence="9">
    <location>
        <begin position="252"/>
        <end position="273"/>
    </location>
</feature>
<evidence type="ECO:0000256" key="6">
    <source>
        <dbReference type="ARBA" id="ARBA00023065"/>
    </source>
</evidence>
<name>A0A8S1IW54_9CHLO</name>
<reference evidence="10" key="1">
    <citation type="submission" date="2020-12" db="EMBL/GenBank/DDBJ databases">
        <authorList>
            <person name="Iha C."/>
        </authorList>
    </citation>
    <scope>NUCLEOTIDE SEQUENCE</scope>
</reference>
<proteinExistence type="predicted"/>
<keyword evidence="5 9" id="KW-1133">Transmembrane helix</keyword>
<feature type="transmembrane region" description="Helical" evidence="9">
    <location>
        <begin position="63"/>
        <end position="85"/>
    </location>
</feature>
<comment type="caution">
    <text evidence="10">The sequence shown here is derived from an EMBL/GenBank/DDBJ whole genome shotgun (WGS) entry which is preliminary data.</text>
</comment>
<evidence type="ECO:0000256" key="3">
    <source>
        <dbReference type="ARBA" id="ARBA00022475"/>
    </source>
</evidence>
<evidence type="ECO:0000256" key="5">
    <source>
        <dbReference type="ARBA" id="ARBA00022989"/>
    </source>
</evidence>
<evidence type="ECO:0000313" key="10">
    <source>
        <dbReference type="EMBL" id="CAD7699315.1"/>
    </source>
</evidence>
<dbReference type="GO" id="GO:0005254">
    <property type="term" value="F:chloride channel activity"/>
    <property type="evidence" value="ECO:0007669"/>
    <property type="project" value="InterPro"/>
</dbReference>
<evidence type="ECO:0000256" key="4">
    <source>
        <dbReference type="ARBA" id="ARBA00022692"/>
    </source>
</evidence>
<evidence type="ECO:0000256" key="8">
    <source>
        <dbReference type="SAM" id="MobiDB-lite"/>
    </source>
</evidence>
<dbReference type="AlphaFoldDB" id="A0A8S1IW54"/>
<dbReference type="PANTHER" id="PTHR33281">
    <property type="entry name" value="UPF0187 PROTEIN YNEE"/>
    <property type="match status" value="1"/>
</dbReference>
<evidence type="ECO:0008006" key="12">
    <source>
        <dbReference type="Google" id="ProtNLM"/>
    </source>
</evidence>
<dbReference type="PANTHER" id="PTHR33281:SF19">
    <property type="entry name" value="VOLTAGE-DEPENDENT ANION CHANNEL-FORMING PROTEIN YNEE"/>
    <property type="match status" value="1"/>
</dbReference>
<organism evidence="10 11">
    <name type="scientific">Ostreobium quekettii</name>
    <dbReference type="NCBI Taxonomy" id="121088"/>
    <lineage>
        <taxon>Eukaryota</taxon>
        <taxon>Viridiplantae</taxon>
        <taxon>Chlorophyta</taxon>
        <taxon>core chlorophytes</taxon>
        <taxon>Ulvophyceae</taxon>
        <taxon>TCBD clade</taxon>
        <taxon>Bryopsidales</taxon>
        <taxon>Ostreobineae</taxon>
        <taxon>Ostreobiaceae</taxon>
        <taxon>Ostreobium</taxon>
    </lineage>
</organism>
<feature type="transmembrane region" description="Helical" evidence="9">
    <location>
        <begin position="279"/>
        <end position="300"/>
    </location>
</feature>
<sequence>MSLEPLLPRTVARLVNHGMRSRGGEGVERLLEHRDKRGFDTSGNWCLTIFSFRGRAVPIVPLLAYYLYCLIVVSVIMVRFQHIFVECQDSYCFLDSLTTPVSIVGSALFFLLVFRTNSSYARWWEGRKVWGAIVTTARNMGRHAAVFLNDKDLALDIIRWAAAYPIILKSHLRDEKELHEVASILQGGQIQDVMAATHMPMHVMLRISADIRVIAVHKLLPEAQIYYLDANLEEFMAQLASVECIKRTPMPFAYVAHLRTFMVLWLMSLPFVLIHDLEWLILLVCAIIGYVIMGIEGIGVEIENPFGRDYNDLPLDGLVAKCTDNLRQMMTFVEEQKGPPADEHQEAKPDAKQEVKSQPLKGAPSIGESGRSGSGSSSLDWGPVG</sequence>
<keyword evidence="11" id="KW-1185">Reference proteome</keyword>
<dbReference type="EMBL" id="CAJHUC010000991">
    <property type="protein sequence ID" value="CAD7699315.1"/>
    <property type="molecule type" value="Genomic_DNA"/>
</dbReference>
<keyword evidence="7 9" id="KW-0472">Membrane</keyword>
<feature type="compositionally biased region" description="Basic and acidic residues" evidence="8">
    <location>
        <begin position="336"/>
        <end position="355"/>
    </location>
</feature>
<comment type="subcellular location">
    <subcellularLocation>
        <location evidence="1">Cell membrane</location>
        <topology evidence="1">Multi-pass membrane protein</topology>
    </subcellularLocation>
</comment>
<dbReference type="GO" id="GO:0005886">
    <property type="term" value="C:plasma membrane"/>
    <property type="evidence" value="ECO:0007669"/>
    <property type="project" value="UniProtKB-SubCell"/>
</dbReference>
<dbReference type="InterPro" id="IPR044669">
    <property type="entry name" value="YneE/VCCN1/2-like"/>
</dbReference>
<keyword evidence="3" id="KW-1003">Cell membrane</keyword>
<feature type="compositionally biased region" description="Low complexity" evidence="8">
    <location>
        <begin position="365"/>
        <end position="378"/>
    </location>
</feature>
<keyword evidence="6" id="KW-0406">Ion transport</keyword>
<dbReference type="Proteomes" id="UP000708148">
    <property type="component" value="Unassembled WGS sequence"/>
</dbReference>
<dbReference type="OrthoDB" id="1368at2759"/>
<evidence type="ECO:0000256" key="9">
    <source>
        <dbReference type="SAM" id="Phobius"/>
    </source>
</evidence>
<feature type="region of interest" description="Disordered" evidence="8">
    <location>
        <begin position="336"/>
        <end position="385"/>
    </location>
</feature>
<evidence type="ECO:0000256" key="7">
    <source>
        <dbReference type="ARBA" id="ARBA00023136"/>
    </source>
</evidence>
<evidence type="ECO:0000313" key="11">
    <source>
        <dbReference type="Proteomes" id="UP000708148"/>
    </source>
</evidence>
<accession>A0A8S1IW54</accession>